<feature type="signal peptide" evidence="13">
    <location>
        <begin position="1"/>
        <end position="35"/>
    </location>
</feature>
<evidence type="ECO:0000256" key="12">
    <source>
        <dbReference type="RuleBase" id="RU003357"/>
    </source>
</evidence>
<evidence type="ECO:0000256" key="7">
    <source>
        <dbReference type="ARBA" id="ARBA00023077"/>
    </source>
</evidence>
<dbReference type="CDD" id="cd01347">
    <property type="entry name" value="ligand_gated_channel"/>
    <property type="match status" value="1"/>
</dbReference>
<keyword evidence="4 11" id="KW-1134">Transmembrane beta strand</keyword>
<dbReference type="InterPro" id="IPR000531">
    <property type="entry name" value="Beta-barrel_TonB"/>
</dbReference>
<evidence type="ECO:0000256" key="5">
    <source>
        <dbReference type="ARBA" id="ARBA00022692"/>
    </source>
</evidence>
<keyword evidence="7 12" id="KW-0798">TonB box</keyword>
<comment type="similarity">
    <text evidence="2 11 12">Belongs to the TonB-dependent receptor family.</text>
</comment>
<dbReference type="PROSITE" id="PS52016">
    <property type="entry name" value="TONB_DEPENDENT_REC_3"/>
    <property type="match status" value="1"/>
</dbReference>
<evidence type="ECO:0000256" key="1">
    <source>
        <dbReference type="ARBA" id="ARBA00004571"/>
    </source>
</evidence>
<feature type="domain" description="TonB-dependent receptor plug" evidence="15">
    <location>
        <begin position="65"/>
        <end position="175"/>
    </location>
</feature>
<dbReference type="PANTHER" id="PTHR30069:SF29">
    <property type="entry name" value="HEMOGLOBIN AND HEMOGLOBIN-HAPTOGLOBIN-BINDING PROTEIN 1-RELATED"/>
    <property type="match status" value="1"/>
</dbReference>
<feature type="domain" description="TonB-dependent receptor-like beta-barrel" evidence="14">
    <location>
        <begin position="277"/>
        <end position="635"/>
    </location>
</feature>
<feature type="chain" id="PRO_5046289547" evidence="13">
    <location>
        <begin position="36"/>
        <end position="668"/>
    </location>
</feature>
<dbReference type="EMBL" id="CP110257">
    <property type="protein sequence ID" value="UZD55259.1"/>
    <property type="molecule type" value="Genomic_DNA"/>
</dbReference>
<name>A0ABY6MTF7_9BURK</name>
<keyword evidence="17" id="KW-1185">Reference proteome</keyword>
<proteinExistence type="inferred from homology"/>
<reference evidence="16" key="1">
    <citation type="submission" date="2022-10" db="EMBL/GenBank/DDBJ databases">
        <title>Complete genome sequence of Schlegelella aquatica LMG 23380.</title>
        <authorList>
            <person name="Musilova J."/>
            <person name="Kourilova X."/>
            <person name="Bezdicek M."/>
            <person name="Hermankova K."/>
            <person name="Obruca S."/>
            <person name="Sedlar K."/>
        </authorList>
    </citation>
    <scope>NUCLEOTIDE SEQUENCE</scope>
    <source>
        <strain evidence="16">LMG 23380</strain>
    </source>
</reference>
<dbReference type="Proteomes" id="UP001163266">
    <property type="component" value="Chromosome"/>
</dbReference>
<dbReference type="InterPro" id="IPR039426">
    <property type="entry name" value="TonB-dep_rcpt-like"/>
</dbReference>
<organism evidence="16 17">
    <name type="scientific">Caldimonas aquatica</name>
    <dbReference type="NCBI Taxonomy" id="376175"/>
    <lineage>
        <taxon>Bacteria</taxon>
        <taxon>Pseudomonadati</taxon>
        <taxon>Pseudomonadota</taxon>
        <taxon>Betaproteobacteria</taxon>
        <taxon>Burkholderiales</taxon>
        <taxon>Sphaerotilaceae</taxon>
        <taxon>Caldimonas</taxon>
    </lineage>
</organism>
<comment type="subcellular location">
    <subcellularLocation>
        <location evidence="1 11">Cell outer membrane</location>
        <topology evidence="1 11">Multi-pass membrane protein</topology>
    </subcellularLocation>
</comment>
<keyword evidence="6 13" id="KW-0732">Signal</keyword>
<accession>A0ABY6MTF7</accession>
<dbReference type="RefSeq" id="WP_264893017.1">
    <property type="nucleotide sequence ID" value="NZ_CP110257.1"/>
</dbReference>
<evidence type="ECO:0000256" key="8">
    <source>
        <dbReference type="ARBA" id="ARBA00023136"/>
    </source>
</evidence>
<keyword evidence="8 11" id="KW-0472">Membrane</keyword>
<dbReference type="SUPFAM" id="SSF56935">
    <property type="entry name" value="Porins"/>
    <property type="match status" value="1"/>
</dbReference>
<dbReference type="Pfam" id="PF00593">
    <property type="entry name" value="TonB_dep_Rec_b-barrel"/>
    <property type="match status" value="1"/>
</dbReference>
<dbReference type="Gene3D" id="2.40.170.20">
    <property type="entry name" value="TonB-dependent receptor, beta-barrel domain"/>
    <property type="match status" value="1"/>
</dbReference>
<evidence type="ECO:0000256" key="10">
    <source>
        <dbReference type="ARBA" id="ARBA00023237"/>
    </source>
</evidence>
<evidence type="ECO:0000256" key="9">
    <source>
        <dbReference type="ARBA" id="ARBA00023170"/>
    </source>
</evidence>
<dbReference type="InterPro" id="IPR012910">
    <property type="entry name" value="Plug_dom"/>
</dbReference>
<evidence type="ECO:0000256" key="13">
    <source>
        <dbReference type="SAM" id="SignalP"/>
    </source>
</evidence>
<gene>
    <name evidence="16" type="ORF">OMP39_01285</name>
</gene>
<evidence type="ECO:0000256" key="4">
    <source>
        <dbReference type="ARBA" id="ARBA00022452"/>
    </source>
</evidence>
<keyword evidence="9 16" id="KW-0675">Receptor</keyword>
<evidence type="ECO:0000259" key="14">
    <source>
        <dbReference type="Pfam" id="PF00593"/>
    </source>
</evidence>
<evidence type="ECO:0000259" key="15">
    <source>
        <dbReference type="Pfam" id="PF07715"/>
    </source>
</evidence>
<evidence type="ECO:0000256" key="11">
    <source>
        <dbReference type="PROSITE-ProRule" id="PRU01360"/>
    </source>
</evidence>
<keyword evidence="3 11" id="KW-0813">Transport</keyword>
<evidence type="ECO:0000256" key="6">
    <source>
        <dbReference type="ARBA" id="ARBA00022729"/>
    </source>
</evidence>
<dbReference type="InterPro" id="IPR037066">
    <property type="entry name" value="Plug_dom_sf"/>
</dbReference>
<evidence type="ECO:0000256" key="2">
    <source>
        <dbReference type="ARBA" id="ARBA00009810"/>
    </source>
</evidence>
<keyword evidence="10 11" id="KW-0998">Cell outer membrane</keyword>
<sequence>MPSPSPPRVCRPAHRATLSALLLAVLHPWASPVLAQSAEDVALSQLGQLMNREVHSASRYAQSSLDAPAVVWVVPREQIVGHAYRTLGEALESVPSAYLTSDRAYDTLGLRGFNRAGDYNTRTLMLLDGQRINDPVYDQGLPGLEFPMVADWIKRVEFVAGPTSSVYGGNALFGTAHVTTIEGRDEPGARISLGAGSDGLRRLVTSYGRPLGATGDFFIGWTSLHAEGATWHLPEHASPAHPQGRAAGLDATRQSALLLKYRAGPWRWSVVSSQRRKHLPNAPYGVSFGTPGTYVDDHYALAALAWDGGPTGRWHPQGRVSFSRYTFSGRYVFAGEPPLVNVDRVTSDWADAELRSTWRGWLNHTLVVGLDLRSVLKAQQHNYDVDPFASHLDDHRRGHRLGLFVQDEYRLSEHWLLTGGVRWDRVDGLGPQWSPRAAVVWRPQADRAFKLLVGRAFRAPNLNERYYDDGASQRANPALRAERIRTVELAMEQNLGPDSHLTATLYRYEMDDLIEMDESDPSVLPQYRNLGQARAEGLELYWQRVTPAHVRWRASAAWQEARSGGQWLSNSPRWLLKAGVLAPFAAGWHGGVEVLAMGARRDRAGERLPGHALVHASVEKAVGQTQSLRLRVRNVGDVRYEDPAPNWLVGPRVPQPGRQVELQWTARF</sequence>
<evidence type="ECO:0000313" key="16">
    <source>
        <dbReference type="EMBL" id="UZD55259.1"/>
    </source>
</evidence>
<dbReference type="Pfam" id="PF07715">
    <property type="entry name" value="Plug"/>
    <property type="match status" value="1"/>
</dbReference>
<dbReference type="InterPro" id="IPR036942">
    <property type="entry name" value="Beta-barrel_TonB_sf"/>
</dbReference>
<evidence type="ECO:0000256" key="3">
    <source>
        <dbReference type="ARBA" id="ARBA00022448"/>
    </source>
</evidence>
<protein>
    <submittedName>
        <fullName evidence="16">TonB-dependent receptor</fullName>
    </submittedName>
</protein>
<dbReference type="Gene3D" id="2.170.130.10">
    <property type="entry name" value="TonB-dependent receptor, plug domain"/>
    <property type="match status" value="1"/>
</dbReference>
<keyword evidence="5 11" id="KW-0812">Transmembrane</keyword>
<evidence type="ECO:0000313" key="17">
    <source>
        <dbReference type="Proteomes" id="UP001163266"/>
    </source>
</evidence>
<dbReference type="PANTHER" id="PTHR30069">
    <property type="entry name" value="TONB-DEPENDENT OUTER MEMBRANE RECEPTOR"/>
    <property type="match status" value="1"/>
</dbReference>